<accession>A0AAD7BFY9</accession>
<organism evidence="1 2">
    <name type="scientific">Roridomyces roridus</name>
    <dbReference type="NCBI Taxonomy" id="1738132"/>
    <lineage>
        <taxon>Eukaryota</taxon>
        <taxon>Fungi</taxon>
        <taxon>Dikarya</taxon>
        <taxon>Basidiomycota</taxon>
        <taxon>Agaricomycotina</taxon>
        <taxon>Agaricomycetes</taxon>
        <taxon>Agaricomycetidae</taxon>
        <taxon>Agaricales</taxon>
        <taxon>Marasmiineae</taxon>
        <taxon>Mycenaceae</taxon>
        <taxon>Roridomyces</taxon>
    </lineage>
</organism>
<name>A0AAD7BFY9_9AGAR</name>
<dbReference type="Proteomes" id="UP001221142">
    <property type="component" value="Unassembled WGS sequence"/>
</dbReference>
<comment type="caution">
    <text evidence="1">The sequence shown here is derived from an EMBL/GenBank/DDBJ whole genome shotgun (WGS) entry which is preliminary data.</text>
</comment>
<dbReference type="EMBL" id="JARKIF010000018">
    <property type="protein sequence ID" value="KAJ7619684.1"/>
    <property type="molecule type" value="Genomic_DNA"/>
</dbReference>
<reference evidence="1" key="1">
    <citation type="submission" date="2023-03" db="EMBL/GenBank/DDBJ databases">
        <title>Massive genome expansion in bonnet fungi (Mycena s.s.) driven by repeated elements and novel gene families across ecological guilds.</title>
        <authorList>
            <consortium name="Lawrence Berkeley National Laboratory"/>
            <person name="Harder C.B."/>
            <person name="Miyauchi S."/>
            <person name="Viragh M."/>
            <person name="Kuo A."/>
            <person name="Thoen E."/>
            <person name="Andreopoulos B."/>
            <person name="Lu D."/>
            <person name="Skrede I."/>
            <person name="Drula E."/>
            <person name="Henrissat B."/>
            <person name="Morin E."/>
            <person name="Kohler A."/>
            <person name="Barry K."/>
            <person name="LaButti K."/>
            <person name="Morin E."/>
            <person name="Salamov A."/>
            <person name="Lipzen A."/>
            <person name="Mereny Z."/>
            <person name="Hegedus B."/>
            <person name="Baldrian P."/>
            <person name="Stursova M."/>
            <person name="Weitz H."/>
            <person name="Taylor A."/>
            <person name="Grigoriev I.V."/>
            <person name="Nagy L.G."/>
            <person name="Martin F."/>
            <person name="Kauserud H."/>
        </authorList>
    </citation>
    <scope>NUCLEOTIDE SEQUENCE</scope>
    <source>
        <strain evidence="1">9284</strain>
    </source>
</reference>
<evidence type="ECO:0000313" key="1">
    <source>
        <dbReference type="EMBL" id="KAJ7619684.1"/>
    </source>
</evidence>
<gene>
    <name evidence="1" type="ORF">FB45DRAFT_871799</name>
</gene>
<keyword evidence="2" id="KW-1185">Reference proteome</keyword>
<evidence type="ECO:0000313" key="2">
    <source>
        <dbReference type="Proteomes" id="UP001221142"/>
    </source>
</evidence>
<proteinExistence type="predicted"/>
<dbReference type="AlphaFoldDB" id="A0AAD7BFY9"/>
<sequence length="157" mass="17932">MFVGSTNLRSVYIYHHISASHIPELLIALSTHMPRLESLTVHCRGSRMETETVNQVTKYLPRFERLAYLVFEYGAERNSPKLVDLDSDRAALQMWANTSPTLRGCNIVAQVKNVMKNEKFGVNYDKYKLGGLRPWGLKLAETRGLGHLTLELEALRR</sequence>
<protein>
    <submittedName>
        <fullName evidence="1">Uncharacterized protein</fullName>
    </submittedName>
</protein>